<proteinExistence type="predicted"/>
<accession>A0A2W2HT72</accession>
<evidence type="ECO:0000313" key="2">
    <source>
        <dbReference type="EMBL" id="PZG41884.1"/>
    </source>
</evidence>
<dbReference type="EMBL" id="POUA01000163">
    <property type="protein sequence ID" value="PZG41884.1"/>
    <property type="molecule type" value="Genomic_DNA"/>
</dbReference>
<gene>
    <name evidence="2" type="ORF">C1I98_20500</name>
</gene>
<protein>
    <recommendedName>
        <fullName evidence="4">DUF4440 domain-containing protein</fullName>
    </recommendedName>
</protein>
<dbReference type="AlphaFoldDB" id="A0A2W2HT72"/>
<keyword evidence="1" id="KW-0732">Signal</keyword>
<reference evidence="2 3" key="1">
    <citation type="submission" date="2018-01" db="EMBL/GenBank/DDBJ databases">
        <title>Draft genome sequence of Sphaerisporangium sp. 7K107.</title>
        <authorList>
            <person name="Sahin N."/>
            <person name="Saygin H."/>
            <person name="Ay H."/>
        </authorList>
    </citation>
    <scope>NUCLEOTIDE SEQUENCE [LARGE SCALE GENOMIC DNA]</scope>
    <source>
        <strain evidence="2 3">7K107</strain>
    </source>
</reference>
<dbReference type="RefSeq" id="WP_111169055.1">
    <property type="nucleotide sequence ID" value="NZ_POUA01000163.1"/>
</dbReference>
<feature type="signal peptide" evidence="1">
    <location>
        <begin position="1"/>
        <end position="25"/>
    </location>
</feature>
<comment type="caution">
    <text evidence="2">The sequence shown here is derived from an EMBL/GenBank/DDBJ whole genome shotgun (WGS) entry which is preliminary data.</text>
</comment>
<keyword evidence="3" id="KW-1185">Reference proteome</keyword>
<evidence type="ECO:0008006" key="4">
    <source>
        <dbReference type="Google" id="ProtNLM"/>
    </source>
</evidence>
<evidence type="ECO:0000256" key="1">
    <source>
        <dbReference type="SAM" id="SignalP"/>
    </source>
</evidence>
<name>A0A2W2HT72_9ACTN</name>
<feature type="chain" id="PRO_5016056704" description="DUF4440 domain-containing protein" evidence="1">
    <location>
        <begin position="26"/>
        <end position="162"/>
    </location>
</feature>
<dbReference type="Proteomes" id="UP000248544">
    <property type="component" value="Unassembled WGS sequence"/>
</dbReference>
<organism evidence="2 3">
    <name type="scientific">Spongiactinospora gelatinilytica</name>
    <dbReference type="NCBI Taxonomy" id="2666298"/>
    <lineage>
        <taxon>Bacteria</taxon>
        <taxon>Bacillati</taxon>
        <taxon>Actinomycetota</taxon>
        <taxon>Actinomycetes</taxon>
        <taxon>Streptosporangiales</taxon>
        <taxon>Streptosporangiaceae</taxon>
        <taxon>Spongiactinospora</taxon>
    </lineage>
</organism>
<sequence>MKRSFLGGCLLAAGMTMLSGGAAMAASPPPGTPSAADISAARTSAAQPATYDRLARFFVRLDRHQAGRFTSGEVSDSAAAAKAPQLTGSVHPVYSLSPEFVRGDAGAPVAKFVHLATGARSATGQQASLWLKKGVRGDWQVVNIVSSPYDATYPAQSGTGGQ</sequence>
<evidence type="ECO:0000313" key="3">
    <source>
        <dbReference type="Proteomes" id="UP000248544"/>
    </source>
</evidence>